<dbReference type="Proteomes" id="UP000223982">
    <property type="component" value="Unassembled WGS sequence"/>
</dbReference>
<evidence type="ECO:0000313" key="3">
    <source>
        <dbReference type="Proteomes" id="UP000223982"/>
    </source>
</evidence>
<evidence type="ECO:0000313" key="2">
    <source>
        <dbReference type="EMBL" id="PHJ27607.1"/>
    </source>
</evidence>
<dbReference type="RefSeq" id="WP_032509010.1">
    <property type="nucleotide sequence ID" value="NZ_CAJTKC010000001.1"/>
</dbReference>
<keyword evidence="1" id="KW-0472">Membrane</keyword>
<feature type="transmembrane region" description="Helical" evidence="1">
    <location>
        <begin position="15"/>
        <end position="33"/>
    </location>
</feature>
<comment type="caution">
    <text evidence="2">The sequence shown here is derived from an EMBL/GenBank/DDBJ whole genome shotgun (WGS) entry which is preliminary data.</text>
</comment>
<accession>A0AA44ZF01</accession>
<dbReference type="EMBL" id="LKVB01000004">
    <property type="protein sequence ID" value="PHJ27607.1"/>
    <property type="molecule type" value="Genomic_DNA"/>
</dbReference>
<sequence length="101" mass="10156">MNGPTGEGNNGCEEILAFIVVGIGGIALLKKMAPKIIGHLGAWLGDHGLLGVPGQGLLDLGLLGSVSASHLVVAVGVLIVVGALGTWFAGWVFARGSRGCR</sequence>
<organism evidence="2 3">
    <name type="scientific">Cutibacterium acnes</name>
    <name type="common">Propionibacterium acnes</name>
    <dbReference type="NCBI Taxonomy" id="1747"/>
    <lineage>
        <taxon>Bacteria</taxon>
        <taxon>Bacillati</taxon>
        <taxon>Actinomycetota</taxon>
        <taxon>Actinomycetes</taxon>
        <taxon>Propionibacteriales</taxon>
        <taxon>Propionibacteriaceae</taxon>
        <taxon>Cutibacterium</taxon>
    </lineage>
</organism>
<feature type="transmembrane region" description="Helical" evidence="1">
    <location>
        <begin position="70"/>
        <end position="94"/>
    </location>
</feature>
<dbReference type="AlphaFoldDB" id="A0AA44ZF01"/>
<reference evidence="2 3" key="1">
    <citation type="submission" date="2017-02" db="EMBL/GenBank/DDBJ databases">
        <title>Prevalence of linear plasmids in Propionibacterium acnes isolates obtained from cancerous prostatic tissue.</title>
        <authorList>
            <person name="Davidsson S."/>
            <person name="Bruggemann H."/>
        </authorList>
    </citation>
    <scope>NUCLEOTIDE SEQUENCE [LARGE SCALE GENOMIC DNA]</scope>
    <source>
        <strain evidence="2 3">09-9</strain>
    </source>
</reference>
<name>A0AA44ZF01_CUTAC</name>
<proteinExistence type="predicted"/>
<keyword evidence="1" id="KW-0812">Transmembrane</keyword>
<protein>
    <submittedName>
        <fullName evidence="2">Uncharacterized protein</fullName>
    </submittedName>
</protein>
<gene>
    <name evidence="2" type="ORF">APS60_06715</name>
</gene>
<evidence type="ECO:0000256" key="1">
    <source>
        <dbReference type="SAM" id="Phobius"/>
    </source>
</evidence>
<feature type="transmembrane region" description="Helical" evidence="1">
    <location>
        <begin position="40"/>
        <end position="58"/>
    </location>
</feature>
<keyword evidence="1" id="KW-1133">Transmembrane helix</keyword>